<dbReference type="PANTHER" id="PTHR23061">
    <property type="entry name" value="DNA POLYMERASE 2 ALPHA 70 KDA SUBUNIT"/>
    <property type="match status" value="1"/>
</dbReference>
<comment type="similarity">
    <text evidence="2">Belongs to the DNA polymerase alpha subunit B family.</text>
</comment>
<keyword evidence="9" id="KW-1185">Reference proteome</keyword>
<organism evidence="8 9">
    <name type="scientific">Paramecium sonneborni</name>
    <dbReference type="NCBI Taxonomy" id="65129"/>
    <lineage>
        <taxon>Eukaryota</taxon>
        <taxon>Sar</taxon>
        <taxon>Alveolata</taxon>
        <taxon>Ciliophora</taxon>
        <taxon>Intramacronucleata</taxon>
        <taxon>Oligohymenophorea</taxon>
        <taxon>Peniculida</taxon>
        <taxon>Parameciidae</taxon>
        <taxon>Paramecium</taxon>
    </lineage>
</organism>
<evidence type="ECO:0000313" key="9">
    <source>
        <dbReference type="Proteomes" id="UP000692954"/>
    </source>
</evidence>
<feature type="domain" description="DNA polymerase alpha/delta/epsilon subunit B" evidence="7">
    <location>
        <begin position="231"/>
        <end position="431"/>
    </location>
</feature>
<evidence type="ECO:0000256" key="3">
    <source>
        <dbReference type="ARBA" id="ARBA00018596"/>
    </source>
</evidence>
<keyword evidence="5" id="KW-0539">Nucleus</keyword>
<dbReference type="GO" id="GO:0003677">
    <property type="term" value="F:DNA binding"/>
    <property type="evidence" value="ECO:0007669"/>
    <property type="project" value="InterPro"/>
</dbReference>
<evidence type="ECO:0000256" key="5">
    <source>
        <dbReference type="ARBA" id="ARBA00023242"/>
    </source>
</evidence>
<dbReference type="Proteomes" id="UP000692954">
    <property type="component" value="Unassembled WGS sequence"/>
</dbReference>
<comment type="subcellular location">
    <subcellularLocation>
        <location evidence="1">Nucleus</location>
    </subcellularLocation>
</comment>
<dbReference type="InterPro" id="IPR007185">
    <property type="entry name" value="DNA_pol_a/d/e_bsu"/>
</dbReference>
<dbReference type="InterPro" id="IPR016722">
    <property type="entry name" value="DNA_pol_alpha_bsu"/>
</dbReference>
<sequence length="478" mass="55645">MEVNVEEIYNFSSAEQNIYLEKLKKIQQFENSNQMIVENDDDDFINKADTFNKEWPDFTQSQQSYSRKIFIKYETDNSLKEMFSSTLQKKKVSITQRIQKLEADYREWEQLNKKEPEPNLLFGRILRFESVSDQNQTQTQSTQKILKHEKTLFLDFKEDSKPKALNLQSIENHGAYLFPGKIVGAVVSQITEQEIVVKNFISLYPNNSMAEEQQNFKDYKIQQRSDSIVMVIAVGPFEKEGKFGYTGLFHLIEKIKKKQISCDILMLLGPIIDVNNQENLDKYEYEFEEFFQVIMQAIIKELPRVQIIVVNSTKEINSFHPVPQPPLNIKVEQQKRKVENLMFVGNPCILQIEDMTIGIINEEVISEINSASEKIGDQKLNKIDLALNQLIEQRSFVPINPTKFPCDFTKQEFLDFDQCPDVIITPSHFTQSAKLINQTVFVNPQFFQPAQQYAIVTFNGNNELEVIPQKIRVDFGRL</sequence>
<reference evidence="8" key="1">
    <citation type="submission" date="2021-01" db="EMBL/GenBank/DDBJ databases">
        <authorList>
            <consortium name="Genoscope - CEA"/>
            <person name="William W."/>
        </authorList>
    </citation>
    <scope>NUCLEOTIDE SEQUENCE</scope>
</reference>
<evidence type="ECO:0000313" key="8">
    <source>
        <dbReference type="EMBL" id="CAD8068043.1"/>
    </source>
</evidence>
<evidence type="ECO:0000256" key="6">
    <source>
        <dbReference type="SAM" id="Coils"/>
    </source>
</evidence>
<proteinExistence type="inferred from homology"/>
<evidence type="ECO:0000256" key="4">
    <source>
        <dbReference type="ARBA" id="ARBA00022705"/>
    </source>
</evidence>
<evidence type="ECO:0000256" key="2">
    <source>
        <dbReference type="ARBA" id="ARBA00007299"/>
    </source>
</evidence>
<feature type="coiled-coil region" evidence="6">
    <location>
        <begin position="84"/>
        <end position="111"/>
    </location>
</feature>
<dbReference type="GO" id="GO:0005658">
    <property type="term" value="C:alpha DNA polymerase:primase complex"/>
    <property type="evidence" value="ECO:0007669"/>
    <property type="project" value="TreeGrafter"/>
</dbReference>
<evidence type="ECO:0000256" key="1">
    <source>
        <dbReference type="ARBA" id="ARBA00004123"/>
    </source>
</evidence>
<gene>
    <name evidence="8" type="ORF">PSON_ATCC_30995.1.T0230343</name>
</gene>
<dbReference type="GO" id="GO:0006270">
    <property type="term" value="P:DNA replication initiation"/>
    <property type="evidence" value="ECO:0007669"/>
    <property type="project" value="TreeGrafter"/>
</dbReference>
<dbReference type="OrthoDB" id="336885at2759"/>
<evidence type="ECO:0000259" key="7">
    <source>
        <dbReference type="Pfam" id="PF04042"/>
    </source>
</evidence>
<dbReference type="Pfam" id="PF04042">
    <property type="entry name" value="DNA_pol_E_B"/>
    <property type="match status" value="1"/>
</dbReference>
<dbReference type="EMBL" id="CAJJDN010000023">
    <property type="protein sequence ID" value="CAD8068043.1"/>
    <property type="molecule type" value="Genomic_DNA"/>
</dbReference>
<dbReference type="AlphaFoldDB" id="A0A8S1LRB9"/>
<name>A0A8S1LRB9_9CILI</name>
<keyword evidence="4" id="KW-0235">DNA replication</keyword>
<keyword evidence="6" id="KW-0175">Coiled coil</keyword>
<accession>A0A8S1LRB9</accession>
<comment type="caution">
    <text evidence="8">The sequence shown here is derived from an EMBL/GenBank/DDBJ whole genome shotgun (WGS) entry which is preliminary data.</text>
</comment>
<dbReference type="PANTHER" id="PTHR23061:SF12">
    <property type="entry name" value="DNA POLYMERASE ALPHA SUBUNIT B"/>
    <property type="match status" value="1"/>
</dbReference>
<protein>
    <recommendedName>
        <fullName evidence="3">DNA polymerase alpha subunit B</fullName>
    </recommendedName>
</protein>